<dbReference type="InterPro" id="IPR011990">
    <property type="entry name" value="TPR-like_helical_dom_sf"/>
</dbReference>
<evidence type="ECO:0000259" key="1">
    <source>
        <dbReference type="Pfam" id="PF00931"/>
    </source>
</evidence>
<evidence type="ECO:0008006" key="5">
    <source>
        <dbReference type="Google" id="ProtNLM"/>
    </source>
</evidence>
<dbReference type="Pfam" id="PF00931">
    <property type="entry name" value="NB-ARC"/>
    <property type="match status" value="1"/>
</dbReference>
<dbReference type="SUPFAM" id="SSF52540">
    <property type="entry name" value="P-loop containing nucleoside triphosphate hydrolases"/>
    <property type="match status" value="1"/>
</dbReference>
<reference evidence="3" key="2">
    <citation type="submission" date="2023-05" db="EMBL/GenBank/DDBJ databases">
        <authorList>
            <consortium name="Lawrence Berkeley National Laboratory"/>
            <person name="Steindorff A."/>
            <person name="Hensen N."/>
            <person name="Bonometti L."/>
            <person name="Westerberg I."/>
            <person name="Brannstrom I.O."/>
            <person name="Guillou S."/>
            <person name="Cros-Aarteil S."/>
            <person name="Calhoun S."/>
            <person name="Haridas S."/>
            <person name="Kuo A."/>
            <person name="Mondo S."/>
            <person name="Pangilinan J."/>
            <person name="Riley R."/>
            <person name="Labutti K."/>
            <person name="Andreopoulos B."/>
            <person name="Lipzen A."/>
            <person name="Chen C."/>
            <person name="Yanf M."/>
            <person name="Daum C."/>
            <person name="Ng V."/>
            <person name="Clum A."/>
            <person name="Ohm R."/>
            <person name="Martin F."/>
            <person name="Silar P."/>
            <person name="Natvig D."/>
            <person name="Lalanne C."/>
            <person name="Gautier V."/>
            <person name="Ament-Velasquez S.L."/>
            <person name="Kruys A."/>
            <person name="Hutchinson M.I."/>
            <person name="Powell A.J."/>
            <person name="Barry K."/>
            <person name="Miller A.N."/>
            <person name="Grigoriev I.V."/>
            <person name="Debuchy R."/>
            <person name="Gladieux P."/>
            <person name="Thoren M.H."/>
            <person name="Johannesson H."/>
        </authorList>
    </citation>
    <scope>NUCLEOTIDE SEQUENCE</scope>
    <source>
        <strain evidence="3">PSN309</strain>
    </source>
</reference>
<evidence type="ECO:0000259" key="2">
    <source>
        <dbReference type="Pfam" id="PF01048"/>
    </source>
</evidence>
<evidence type="ECO:0000313" key="4">
    <source>
        <dbReference type="Proteomes" id="UP001302126"/>
    </source>
</evidence>
<sequence>MSHSFFSSFRLLGTVQVPRRPCSLKSRPSLACPFPNLRSISNGNSHVPSRLRPEDYTIGWISALSIELTAAASMLSERHEQPPGLESIYTVGRIGNHNVVLACLPEGQMGTNSAATVARDLMQDFPGIRFGLMVGIGGGVPSKKKDIRLGDVVVSKPRNGHSGVVQYDFGKSVTDGFQRTGSLNNPPNLLLTAVSHMKAKQFDDWHPITSHLDRLPRMPQDKFARPPAGEDRLYKATYKHEAADGDCSGGCDPSQLIQREPRKDGEVQVFYGTIASGNQVMKNGEVRDDISAKLGGVLCFEMEAAGLMNNFPCLVIRGICDYCDSHKNDQWQPFAAGIAAAYARELLSFIPAAKVTEELHTVQTVTNPAQDSHDCRDTSCWEVPLDQNPRFVGHQSRLETLEKRLCDDDDCHSIALYGLGGGGKTQLALELAYRIRKSHRHPGRKVFWVSATSVENFERDFMRIALHLRLPGTTRCNQRSDIKRLVRDHLSQEQSGPWLIILDGADDIDLVLEHGGLASYLPRSELGKLIITTRHKTVASRLSRVVEELSPMDEETATELLRASLNNAEPVKDKQSTQKLLQALAYWPFCIVYAASYMNEVGLDIIQYLCRLEELDGNVMRLLGSGSFYEQGSGSQAVNSTWLLSFNQIKKQPLAEDYLSFMACLDPTDIPRSLLPSSRLPSGVDDRGMMGAALDTLSAFSFVNLKSIDGGPDRSLDMQQLVHHATRDWLKKNNRLETWSRTATDKLTTIFSNLDRTNRDQITPYLHHAVFLLTSNSRHHFNFDDAELRHMTGMCLMNDGRYKEAEKLLDDVVKTRTISHGAKDEKTLLSMAGLAATYREQGRWKEAEALGAQVVSAQEDVLGPGHRSTLESMAGLAWTFRKLGRWDDAEELGHKVLAHLRFCKRDRDDVLLALDTKAHLAKTYKEQGKWDAALRLAKEVYKEREKILGKDHRDVLDALALRATVQAHKGEFRKARKKLEICLARQKMVLGQEHPLTLETMAILSRTYRQQARYQESERLANRVLECRVRILGAEHPKTTAIMAQIAWLYRKQGRLTESIELWDQVTLINIRSLGEKHPMTLNSMNGLSRAHREIADASHLREAEELARRTMEIQYELLGPEHPWTLGSFANLAVIARKQGMMLEAEEYGRYVLDAQTRRFGGDHPWTADNAIELARTLRAKGDLEEAEKLAEQVLRAREAVFRSERSHPEVLESNQLLEEIRREQALRPMGMTVSDRRPLGMWHVVDW</sequence>
<dbReference type="PANTHER" id="PTHR46082">
    <property type="entry name" value="ATP/GTP-BINDING PROTEIN-RELATED"/>
    <property type="match status" value="1"/>
</dbReference>
<dbReference type="GO" id="GO:0003824">
    <property type="term" value="F:catalytic activity"/>
    <property type="evidence" value="ECO:0007669"/>
    <property type="project" value="InterPro"/>
</dbReference>
<comment type="caution">
    <text evidence="3">The sequence shown here is derived from an EMBL/GenBank/DDBJ whole genome shotgun (WGS) entry which is preliminary data.</text>
</comment>
<dbReference type="InterPro" id="IPR019734">
    <property type="entry name" value="TPR_rpt"/>
</dbReference>
<dbReference type="SMART" id="SM00028">
    <property type="entry name" value="TPR"/>
    <property type="match status" value="8"/>
</dbReference>
<dbReference type="SUPFAM" id="SSF53167">
    <property type="entry name" value="Purine and uridine phosphorylases"/>
    <property type="match status" value="1"/>
</dbReference>
<organism evidence="3 4">
    <name type="scientific">Podospora australis</name>
    <dbReference type="NCBI Taxonomy" id="1536484"/>
    <lineage>
        <taxon>Eukaryota</taxon>
        <taxon>Fungi</taxon>
        <taxon>Dikarya</taxon>
        <taxon>Ascomycota</taxon>
        <taxon>Pezizomycotina</taxon>
        <taxon>Sordariomycetes</taxon>
        <taxon>Sordariomycetidae</taxon>
        <taxon>Sordariales</taxon>
        <taxon>Podosporaceae</taxon>
        <taxon>Podospora</taxon>
    </lineage>
</organism>
<dbReference type="InterPro" id="IPR035994">
    <property type="entry name" value="Nucleoside_phosphorylase_sf"/>
</dbReference>
<dbReference type="Pfam" id="PF01048">
    <property type="entry name" value="PNP_UDP_1"/>
    <property type="match status" value="1"/>
</dbReference>
<dbReference type="Pfam" id="PF13374">
    <property type="entry name" value="TPR_10"/>
    <property type="match status" value="2"/>
</dbReference>
<dbReference type="Proteomes" id="UP001302126">
    <property type="component" value="Unassembled WGS sequence"/>
</dbReference>
<dbReference type="Gene3D" id="3.40.50.300">
    <property type="entry name" value="P-loop containing nucleotide triphosphate hydrolases"/>
    <property type="match status" value="1"/>
</dbReference>
<dbReference type="EMBL" id="MU864497">
    <property type="protein sequence ID" value="KAK4184262.1"/>
    <property type="molecule type" value="Genomic_DNA"/>
</dbReference>
<dbReference type="Gene3D" id="1.25.40.10">
    <property type="entry name" value="Tetratricopeptide repeat domain"/>
    <property type="match status" value="3"/>
</dbReference>
<dbReference type="Gene3D" id="3.40.50.1580">
    <property type="entry name" value="Nucleoside phosphorylase domain"/>
    <property type="match status" value="1"/>
</dbReference>
<proteinExistence type="predicted"/>
<dbReference type="InterPro" id="IPR000845">
    <property type="entry name" value="Nucleoside_phosphorylase_d"/>
</dbReference>
<dbReference type="SUPFAM" id="SSF48452">
    <property type="entry name" value="TPR-like"/>
    <property type="match status" value="3"/>
</dbReference>
<reference evidence="3" key="1">
    <citation type="journal article" date="2023" name="Mol. Phylogenet. Evol.">
        <title>Genome-scale phylogeny and comparative genomics of the fungal order Sordariales.</title>
        <authorList>
            <person name="Hensen N."/>
            <person name="Bonometti L."/>
            <person name="Westerberg I."/>
            <person name="Brannstrom I.O."/>
            <person name="Guillou S."/>
            <person name="Cros-Aarteil S."/>
            <person name="Calhoun S."/>
            <person name="Haridas S."/>
            <person name="Kuo A."/>
            <person name="Mondo S."/>
            <person name="Pangilinan J."/>
            <person name="Riley R."/>
            <person name="LaButti K."/>
            <person name="Andreopoulos B."/>
            <person name="Lipzen A."/>
            <person name="Chen C."/>
            <person name="Yan M."/>
            <person name="Daum C."/>
            <person name="Ng V."/>
            <person name="Clum A."/>
            <person name="Steindorff A."/>
            <person name="Ohm R.A."/>
            <person name="Martin F."/>
            <person name="Silar P."/>
            <person name="Natvig D.O."/>
            <person name="Lalanne C."/>
            <person name="Gautier V."/>
            <person name="Ament-Velasquez S.L."/>
            <person name="Kruys A."/>
            <person name="Hutchinson M.I."/>
            <person name="Powell A.J."/>
            <person name="Barry K."/>
            <person name="Miller A.N."/>
            <person name="Grigoriev I.V."/>
            <person name="Debuchy R."/>
            <person name="Gladieux P."/>
            <person name="Hiltunen Thoren M."/>
            <person name="Johannesson H."/>
        </authorList>
    </citation>
    <scope>NUCLEOTIDE SEQUENCE</scope>
    <source>
        <strain evidence="3">PSN309</strain>
    </source>
</reference>
<keyword evidence="4" id="KW-1185">Reference proteome</keyword>
<accession>A0AAN6WPZ9</accession>
<feature type="domain" description="NB-ARC" evidence="1">
    <location>
        <begin position="396"/>
        <end position="564"/>
    </location>
</feature>
<evidence type="ECO:0000313" key="3">
    <source>
        <dbReference type="EMBL" id="KAK4184262.1"/>
    </source>
</evidence>
<dbReference type="InterPro" id="IPR027417">
    <property type="entry name" value="P-loop_NTPase"/>
</dbReference>
<dbReference type="GO" id="GO:0043531">
    <property type="term" value="F:ADP binding"/>
    <property type="evidence" value="ECO:0007669"/>
    <property type="project" value="InterPro"/>
</dbReference>
<feature type="domain" description="Nucleoside phosphorylase" evidence="2">
    <location>
        <begin position="58"/>
        <end position="331"/>
    </location>
</feature>
<protein>
    <recommendedName>
        <fullName evidence="5">Kinesin light chain</fullName>
    </recommendedName>
</protein>
<name>A0AAN6WPZ9_9PEZI</name>
<dbReference type="AlphaFoldDB" id="A0AAN6WPZ9"/>
<dbReference type="InterPro" id="IPR053137">
    <property type="entry name" value="NLR-like"/>
</dbReference>
<dbReference type="GO" id="GO:0009116">
    <property type="term" value="P:nucleoside metabolic process"/>
    <property type="evidence" value="ECO:0007669"/>
    <property type="project" value="InterPro"/>
</dbReference>
<dbReference type="InterPro" id="IPR002182">
    <property type="entry name" value="NB-ARC"/>
</dbReference>
<dbReference type="PANTHER" id="PTHR46082:SF11">
    <property type="entry name" value="AAA+ ATPASE DOMAIN-CONTAINING PROTEIN-RELATED"/>
    <property type="match status" value="1"/>
</dbReference>
<dbReference type="Pfam" id="PF13424">
    <property type="entry name" value="TPR_12"/>
    <property type="match status" value="4"/>
</dbReference>
<gene>
    <name evidence="3" type="ORF">QBC35DRAFT_506288</name>
</gene>